<dbReference type="InterPro" id="IPR013656">
    <property type="entry name" value="PAS_4"/>
</dbReference>
<dbReference type="InterPro" id="IPR052155">
    <property type="entry name" value="Biofilm_reg_signaling"/>
</dbReference>
<dbReference type="PROSITE" id="PS50887">
    <property type="entry name" value="GGDEF"/>
    <property type="match status" value="1"/>
</dbReference>
<proteinExistence type="predicted"/>
<dbReference type="PROSITE" id="PS50113">
    <property type="entry name" value="PAC"/>
    <property type="match status" value="1"/>
</dbReference>
<feature type="region of interest" description="Disordered" evidence="1">
    <location>
        <begin position="726"/>
        <end position="748"/>
    </location>
</feature>
<dbReference type="Pfam" id="PF00563">
    <property type="entry name" value="EAL"/>
    <property type="match status" value="1"/>
</dbReference>
<comment type="caution">
    <text evidence="6">The sequence shown here is derived from an EMBL/GenBank/DDBJ whole genome shotgun (WGS) entry which is preliminary data.</text>
</comment>
<dbReference type="Proteomes" id="UP000278962">
    <property type="component" value="Unassembled WGS sequence"/>
</dbReference>
<dbReference type="Pfam" id="PF08448">
    <property type="entry name" value="PAS_4"/>
    <property type="match status" value="1"/>
</dbReference>
<evidence type="ECO:0000313" key="6">
    <source>
        <dbReference type="EMBL" id="RKQ87286.1"/>
    </source>
</evidence>
<reference evidence="6 7" key="1">
    <citation type="submission" date="2018-10" db="EMBL/GenBank/DDBJ databases">
        <title>Genomic Encyclopedia of Archaeal and Bacterial Type Strains, Phase II (KMG-II): from individual species to whole genera.</title>
        <authorList>
            <person name="Goeker M."/>
        </authorList>
    </citation>
    <scope>NUCLEOTIDE SEQUENCE [LARGE SCALE GENOMIC DNA]</scope>
    <source>
        <strain evidence="6 7">DSM 14954</strain>
    </source>
</reference>
<evidence type="ECO:0000259" key="4">
    <source>
        <dbReference type="PROSITE" id="PS50883"/>
    </source>
</evidence>
<keyword evidence="2" id="KW-1133">Transmembrane helix</keyword>
<dbReference type="CDD" id="cd01949">
    <property type="entry name" value="GGDEF"/>
    <property type="match status" value="1"/>
</dbReference>
<dbReference type="InterPro" id="IPR043128">
    <property type="entry name" value="Rev_trsase/Diguanyl_cyclase"/>
</dbReference>
<organism evidence="6 7">
    <name type="scientific">Solirubrobacter pauli</name>
    <dbReference type="NCBI Taxonomy" id="166793"/>
    <lineage>
        <taxon>Bacteria</taxon>
        <taxon>Bacillati</taxon>
        <taxon>Actinomycetota</taxon>
        <taxon>Thermoleophilia</taxon>
        <taxon>Solirubrobacterales</taxon>
        <taxon>Solirubrobacteraceae</taxon>
        <taxon>Solirubrobacter</taxon>
    </lineage>
</organism>
<evidence type="ECO:0000259" key="5">
    <source>
        <dbReference type="PROSITE" id="PS50887"/>
    </source>
</evidence>
<dbReference type="Gene3D" id="3.30.70.270">
    <property type="match status" value="1"/>
</dbReference>
<dbReference type="PANTHER" id="PTHR44757:SF2">
    <property type="entry name" value="BIOFILM ARCHITECTURE MAINTENANCE PROTEIN MBAA"/>
    <property type="match status" value="1"/>
</dbReference>
<sequence length="748" mass="81524">MLSWIPRGRALPHDVWAARHRALLLVLVAHLLVLPAFAVTQGWSLPAAWLFDAPPALFGALACVQRLSRTVRSSACAVALLCCSAALVVAWHGTTEAHFHYFVMVGALALYQQWWTFLLAIGFVVVQHGAFGAVEADTVFSHDHSPWKWAAIHGAFVAALTVTSLVSWRENERVAEAEEASEERFRRAFDDAPVAIALVSPRGRVLRGNRELRERTGHVQPEGLLFWDFVPELDRVALAESWPPAPDAPEQERRYVRADGTVGWFLWRSSLIADAAGEADHWILQGVDITARKHDAERLDHQAHHDALTALPNRTRFDAVLRRALVAGRDVAVIFADLDNFKVINDSLGHRTGDELLVEVAQRLTAELRPDDVLARFGGDEFVLLLEDLDGIDEARRTADRLAAVLREPFLLAGHQRFLSASFGIAFGSGDAEALLRDADAAMYHAKAQGKARLEVFDESLRARALERLDIEAGLREAIAAGQLELHYQPEVRLADGALYGMAALLRWTHPVHGAISPATFIPIAEQSGLIVPIGEWVLKTACRQAADWRARGHDFVIAVNLSPLQLSSPSLARVVDDALRDSGLPASALCLEITESAIMEDPEAARRVLRALTALGVRLAIDDFGVGYSSLSKLKHLLPVDVIKIDKSFVDGITDGADDHAIVAAIVSLTHELGATAVAEGVETAEQAAALRALDCHVAQGYHFSRPLPAYRCFSQSEIRSAASPALSPALRTPTPASSKMPLNLSA</sequence>
<dbReference type="InterPro" id="IPR000160">
    <property type="entry name" value="GGDEF_dom"/>
</dbReference>
<dbReference type="InterPro" id="IPR000014">
    <property type="entry name" value="PAS"/>
</dbReference>
<feature type="transmembrane region" description="Helical" evidence="2">
    <location>
        <begin position="114"/>
        <end position="134"/>
    </location>
</feature>
<dbReference type="Pfam" id="PF00990">
    <property type="entry name" value="GGDEF"/>
    <property type="match status" value="1"/>
</dbReference>
<accession>A0A660L089</accession>
<dbReference type="InterPro" id="IPR029787">
    <property type="entry name" value="Nucleotide_cyclase"/>
</dbReference>
<dbReference type="SUPFAM" id="SSF141868">
    <property type="entry name" value="EAL domain-like"/>
    <property type="match status" value="1"/>
</dbReference>
<dbReference type="SUPFAM" id="SSF55073">
    <property type="entry name" value="Nucleotide cyclase"/>
    <property type="match status" value="1"/>
</dbReference>
<evidence type="ECO:0000313" key="7">
    <source>
        <dbReference type="Proteomes" id="UP000278962"/>
    </source>
</evidence>
<keyword evidence="7" id="KW-1185">Reference proteome</keyword>
<evidence type="ECO:0000256" key="2">
    <source>
        <dbReference type="SAM" id="Phobius"/>
    </source>
</evidence>
<dbReference type="Gene3D" id="3.30.450.20">
    <property type="entry name" value="PAS domain"/>
    <property type="match status" value="1"/>
</dbReference>
<dbReference type="InterPro" id="IPR001610">
    <property type="entry name" value="PAC"/>
</dbReference>
<dbReference type="CDD" id="cd01948">
    <property type="entry name" value="EAL"/>
    <property type="match status" value="1"/>
</dbReference>
<dbReference type="Gene3D" id="3.20.20.450">
    <property type="entry name" value="EAL domain"/>
    <property type="match status" value="1"/>
</dbReference>
<dbReference type="InterPro" id="IPR035919">
    <property type="entry name" value="EAL_sf"/>
</dbReference>
<feature type="domain" description="EAL" evidence="4">
    <location>
        <begin position="468"/>
        <end position="722"/>
    </location>
</feature>
<dbReference type="InterPro" id="IPR000700">
    <property type="entry name" value="PAS-assoc_C"/>
</dbReference>
<dbReference type="EMBL" id="RBIL01000002">
    <property type="protein sequence ID" value="RKQ87286.1"/>
    <property type="molecule type" value="Genomic_DNA"/>
</dbReference>
<dbReference type="CDD" id="cd00130">
    <property type="entry name" value="PAS"/>
    <property type="match status" value="1"/>
</dbReference>
<dbReference type="SMART" id="SM00052">
    <property type="entry name" value="EAL"/>
    <property type="match status" value="1"/>
</dbReference>
<dbReference type="NCBIfam" id="TIGR00229">
    <property type="entry name" value="sensory_box"/>
    <property type="match status" value="1"/>
</dbReference>
<dbReference type="SMART" id="SM00267">
    <property type="entry name" value="GGDEF"/>
    <property type="match status" value="1"/>
</dbReference>
<dbReference type="InterPro" id="IPR035965">
    <property type="entry name" value="PAS-like_dom_sf"/>
</dbReference>
<gene>
    <name evidence="6" type="ORF">C8N24_5307</name>
</gene>
<feature type="transmembrane region" description="Helical" evidence="2">
    <location>
        <begin position="146"/>
        <end position="168"/>
    </location>
</feature>
<dbReference type="InterPro" id="IPR001633">
    <property type="entry name" value="EAL_dom"/>
</dbReference>
<name>A0A660L089_9ACTN</name>
<feature type="transmembrane region" description="Helical" evidence="2">
    <location>
        <begin position="76"/>
        <end position="94"/>
    </location>
</feature>
<dbReference type="NCBIfam" id="TIGR00254">
    <property type="entry name" value="GGDEF"/>
    <property type="match status" value="1"/>
</dbReference>
<feature type="domain" description="GGDEF" evidence="5">
    <location>
        <begin position="329"/>
        <end position="459"/>
    </location>
</feature>
<dbReference type="AlphaFoldDB" id="A0A660L089"/>
<dbReference type="FunFam" id="3.20.20.450:FF:000001">
    <property type="entry name" value="Cyclic di-GMP phosphodiesterase yahA"/>
    <property type="match status" value="1"/>
</dbReference>
<dbReference type="PANTHER" id="PTHR44757">
    <property type="entry name" value="DIGUANYLATE CYCLASE DGCP"/>
    <property type="match status" value="1"/>
</dbReference>
<feature type="transmembrane region" description="Helical" evidence="2">
    <location>
        <begin position="48"/>
        <end position="64"/>
    </location>
</feature>
<protein>
    <submittedName>
        <fullName evidence="6">PAS domain S-box-containing protein/diguanylate cyclase (GGDEF)-like protein</fullName>
    </submittedName>
</protein>
<evidence type="ECO:0000259" key="3">
    <source>
        <dbReference type="PROSITE" id="PS50113"/>
    </source>
</evidence>
<evidence type="ECO:0000256" key="1">
    <source>
        <dbReference type="SAM" id="MobiDB-lite"/>
    </source>
</evidence>
<feature type="domain" description="PAC" evidence="3">
    <location>
        <begin position="249"/>
        <end position="301"/>
    </location>
</feature>
<dbReference type="PROSITE" id="PS50883">
    <property type="entry name" value="EAL"/>
    <property type="match status" value="1"/>
</dbReference>
<dbReference type="SMART" id="SM00086">
    <property type="entry name" value="PAC"/>
    <property type="match status" value="1"/>
</dbReference>
<keyword evidence="2" id="KW-0472">Membrane</keyword>
<dbReference type="SUPFAM" id="SSF55785">
    <property type="entry name" value="PYP-like sensor domain (PAS domain)"/>
    <property type="match status" value="1"/>
</dbReference>
<keyword evidence="2" id="KW-0812">Transmembrane</keyword>